<proteinExistence type="predicted"/>
<keyword evidence="2" id="KW-1185">Reference proteome</keyword>
<dbReference type="Proteomes" id="UP001234202">
    <property type="component" value="Unassembled WGS sequence"/>
</dbReference>
<accession>A0ACC2WY78</accession>
<dbReference type="EMBL" id="JASBWV010000040">
    <property type="protein sequence ID" value="KAJ9115992.1"/>
    <property type="molecule type" value="Genomic_DNA"/>
</dbReference>
<evidence type="ECO:0000313" key="1">
    <source>
        <dbReference type="EMBL" id="KAJ9115992.1"/>
    </source>
</evidence>
<protein>
    <submittedName>
        <fullName evidence="1">Uncharacterized protein</fullName>
    </submittedName>
</protein>
<name>A0ACC2WY78_9TREE</name>
<reference evidence="1" key="1">
    <citation type="submission" date="2023-04" db="EMBL/GenBank/DDBJ databases">
        <title>Draft Genome sequencing of Naganishia species isolated from polar environments using Oxford Nanopore Technology.</title>
        <authorList>
            <person name="Leo P."/>
            <person name="Venkateswaran K."/>
        </authorList>
    </citation>
    <scope>NUCLEOTIDE SEQUENCE</scope>
    <source>
        <strain evidence="1">DBVPG 5303</strain>
    </source>
</reference>
<evidence type="ECO:0000313" key="2">
    <source>
        <dbReference type="Proteomes" id="UP001234202"/>
    </source>
</evidence>
<comment type="caution">
    <text evidence="1">The sequence shown here is derived from an EMBL/GenBank/DDBJ whole genome shotgun (WGS) entry which is preliminary data.</text>
</comment>
<gene>
    <name evidence="1" type="ORF">QFC24_006833</name>
</gene>
<sequence>MANMPLDFQDSHPKDPSTGLAKIPAQGSDYRTFLEYCQNDTYSEQIYKAYRNRAPDNEEDLQRMIELRYQQAKILGYASFADYAMEVGMLTDPLVARATILKTSEMAKASCDLEMMALSNMLKAHGRELKPWNCLNAEQLYLRDRFRDFNPLEARKYFPYTKVVASAMTLLGEILSVEFRQVQGLETWHPTVEVYEVFDLRPGSTVTGEISFDTDNQTSRGHRTKRQSQEPVRLGRIFLDLISRDNKESHPCAWGIRIGTFGSVCIPCINLGGNLASNKESCLNYEESATLLHELGHCVHFLLAQRSEYYRLNAFGVEIDFVEVPSQLLEEVLKIAVDVTGKVIPREYLTALICEDEVAKAIGSRMQNVMALCSLDLHSNVDAEGKFIGSTGQVCEAIYRAHAPFGHTQGTNMQHSFIHLVDYDCRYYTYQHSLAIVKDLASSKFMRCVPSDPDDIGYEYRKTILEPGSSMDAKELIKRFLGREYTMEAFYRWLEDRPLDRV</sequence>
<organism evidence="1 2">
    <name type="scientific">Naganishia onofrii</name>
    <dbReference type="NCBI Taxonomy" id="1851511"/>
    <lineage>
        <taxon>Eukaryota</taxon>
        <taxon>Fungi</taxon>
        <taxon>Dikarya</taxon>
        <taxon>Basidiomycota</taxon>
        <taxon>Agaricomycotina</taxon>
        <taxon>Tremellomycetes</taxon>
        <taxon>Filobasidiales</taxon>
        <taxon>Filobasidiaceae</taxon>
        <taxon>Naganishia</taxon>
    </lineage>
</organism>